<reference evidence="3" key="1">
    <citation type="submission" date="2017-11" db="EMBL/GenBank/DDBJ databases">
        <title>The complete genome sequence of Sphingopyxis pomeranensis sp. nov. strain WS5A3p.</title>
        <authorList>
            <person name="Kaminski M.A."/>
        </authorList>
    </citation>
    <scope>NUCLEOTIDE SEQUENCE [LARGE SCALE GENOMIC DNA]</scope>
    <source>
        <strain evidence="3">WS5A3p</strain>
    </source>
</reference>
<dbReference type="AlphaFoldDB" id="A0A2S8BBC8"/>
<evidence type="ECO:0000256" key="1">
    <source>
        <dbReference type="SAM" id="Phobius"/>
    </source>
</evidence>
<protein>
    <recommendedName>
        <fullName evidence="4">Glycerophosphoryl diester phosphodiesterase membrane domain-containing protein</fullName>
    </recommendedName>
</protein>
<feature type="transmembrane region" description="Helical" evidence="1">
    <location>
        <begin position="21"/>
        <end position="42"/>
    </location>
</feature>
<gene>
    <name evidence="2" type="ORF">CVO77_01310</name>
</gene>
<feature type="transmembrane region" description="Helical" evidence="1">
    <location>
        <begin position="125"/>
        <end position="149"/>
    </location>
</feature>
<evidence type="ECO:0000313" key="2">
    <source>
        <dbReference type="EMBL" id="PQM29579.1"/>
    </source>
</evidence>
<keyword evidence="1" id="KW-0812">Transmembrane</keyword>
<dbReference type="OrthoDB" id="7391073at2"/>
<keyword evidence="3" id="KW-1185">Reference proteome</keyword>
<name>A0A2S8BBC8_9SPHN</name>
<keyword evidence="1" id="KW-0472">Membrane</keyword>
<feature type="transmembrane region" description="Helical" evidence="1">
    <location>
        <begin position="70"/>
        <end position="92"/>
    </location>
</feature>
<evidence type="ECO:0000313" key="3">
    <source>
        <dbReference type="Proteomes" id="UP000238954"/>
    </source>
</evidence>
<feature type="transmembrane region" description="Helical" evidence="1">
    <location>
        <begin position="175"/>
        <end position="200"/>
    </location>
</feature>
<feature type="transmembrane region" description="Helical" evidence="1">
    <location>
        <begin position="99"/>
        <end position="119"/>
    </location>
</feature>
<dbReference type="Proteomes" id="UP000238954">
    <property type="component" value="Chromosome"/>
</dbReference>
<feature type="transmembrane region" description="Helical" evidence="1">
    <location>
        <begin position="206"/>
        <end position="231"/>
    </location>
</feature>
<sequence>MIKFDMGAAWDDATMLVRAHLPLTGVLAGLFFFLPGMVMALFGPAPLAPPANVSAEQLNAMVMADLRQQFPWLLAVTMASTLGSLAILRLWLARSGTSVGEALVFTLAMIPTMIVMFLLQSFLFGIAVLLLIVPAIYLFGRLAVAYPLLADRNIKNPFAALAESWKLTSGNGWRVAFFVFLFLIVLIVISLIVTQVTGIFGLRGSFGYLIGSVINSAVSAGFGLLNTAVLASVYRQLAARGAGDVFQ</sequence>
<keyword evidence="1" id="KW-1133">Transmembrane helix</keyword>
<proteinExistence type="predicted"/>
<accession>A0A2S8BBC8</accession>
<dbReference type="RefSeq" id="WP_105997536.1">
    <property type="nucleotide sequence ID" value="NZ_CM009578.1"/>
</dbReference>
<evidence type="ECO:0008006" key="4">
    <source>
        <dbReference type="Google" id="ProtNLM"/>
    </source>
</evidence>
<comment type="caution">
    <text evidence="2">The sequence shown here is derived from an EMBL/GenBank/DDBJ whole genome shotgun (WGS) entry which is preliminary data.</text>
</comment>
<dbReference type="EMBL" id="PHFW01000001">
    <property type="protein sequence ID" value="PQM29579.1"/>
    <property type="molecule type" value="Genomic_DNA"/>
</dbReference>
<organism evidence="2 3">
    <name type="scientific">Sphingopyxis lindanitolerans</name>
    <dbReference type="NCBI Taxonomy" id="2054227"/>
    <lineage>
        <taxon>Bacteria</taxon>
        <taxon>Pseudomonadati</taxon>
        <taxon>Pseudomonadota</taxon>
        <taxon>Alphaproteobacteria</taxon>
        <taxon>Sphingomonadales</taxon>
        <taxon>Sphingomonadaceae</taxon>
        <taxon>Sphingopyxis</taxon>
    </lineage>
</organism>